<dbReference type="Proteomes" id="UP000276133">
    <property type="component" value="Unassembled WGS sequence"/>
</dbReference>
<name>A0A3M7R915_BRAPC</name>
<gene>
    <name evidence="1" type="ORF">BpHYR1_040284</name>
</gene>
<dbReference type="AlphaFoldDB" id="A0A3M7R915"/>
<organism evidence="1 2">
    <name type="scientific">Brachionus plicatilis</name>
    <name type="common">Marine rotifer</name>
    <name type="synonym">Brachionus muelleri</name>
    <dbReference type="NCBI Taxonomy" id="10195"/>
    <lineage>
        <taxon>Eukaryota</taxon>
        <taxon>Metazoa</taxon>
        <taxon>Spiralia</taxon>
        <taxon>Gnathifera</taxon>
        <taxon>Rotifera</taxon>
        <taxon>Eurotatoria</taxon>
        <taxon>Monogononta</taxon>
        <taxon>Pseudotrocha</taxon>
        <taxon>Ploima</taxon>
        <taxon>Brachionidae</taxon>
        <taxon>Brachionus</taxon>
    </lineage>
</organism>
<dbReference type="EMBL" id="REGN01003987">
    <property type="protein sequence ID" value="RNA19728.1"/>
    <property type="molecule type" value="Genomic_DNA"/>
</dbReference>
<accession>A0A3M7R915</accession>
<evidence type="ECO:0000313" key="2">
    <source>
        <dbReference type="Proteomes" id="UP000276133"/>
    </source>
</evidence>
<reference evidence="1 2" key="1">
    <citation type="journal article" date="2018" name="Sci. Rep.">
        <title>Genomic signatures of local adaptation to the degree of environmental predictability in rotifers.</title>
        <authorList>
            <person name="Franch-Gras L."/>
            <person name="Hahn C."/>
            <person name="Garcia-Roger E.M."/>
            <person name="Carmona M.J."/>
            <person name="Serra M."/>
            <person name="Gomez A."/>
        </authorList>
    </citation>
    <scope>NUCLEOTIDE SEQUENCE [LARGE SCALE GENOMIC DNA]</scope>
    <source>
        <strain evidence="1">HYR1</strain>
    </source>
</reference>
<evidence type="ECO:0000313" key="1">
    <source>
        <dbReference type="EMBL" id="RNA19728.1"/>
    </source>
</evidence>
<proteinExistence type="predicted"/>
<protein>
    <submittedName>
        <fullName evidence="1">Uncharacterized protein</fullName>
    </submittedName>
</protein>
<comment type="caution">
    <text evidence="1">The sequence shown here is derived from an EMBL/GenBank/DDBJ whole genome shotgun (WGS) entry which is preliminary data.</text>
</comment>
<sequence length="135" mass="15002">MSRKSFVCLRQSIWSLAKRNQTKHKIKCGFVHNNSQRDQTCLSDGCLRVTVFVAGKSLSVDPKANKLLVWSSPQFPSSSILSTADQEQINHLDCFLFFLSDAIHHHLIGTFAARAQELGANESDRGNRGLISKGT</sequence>
<keyword evidence="2" id="KW-1185">Reference proteome</keyword>